<accession>A0A3G2T7G4</accession>
<evidence type="ECO:0000313" key="3">
    <source>
        <dbReference type="Proteomes" id="UP000279962"/>
    </source>
</evidence>
<dbReference type="Pfam" id="PF01863">
    <property type="entry name" value="YgjP-like"/>
    <property type="match status" value="1"/>
</dbReference>
<gene>
    <name evidence="2" type="ORF">CDG68_20930</name>
</gene>
<evidence type="ECO:0000313" key="2">
    <source>
        <dbReference type="EMBL" id="AYO55945.1"/>
    </source>
</evidence>
<dbReference type="PANTHER" id="PTHR30399">
    <property type="entry name" value="UNCHARACTERIZED PROTEIN YGJP"/>
    <property type="match status" value="1"/>
</dbReference>
<dbReference type="RefSeq" id="WP_122071997.1">
    <property type="nucleotide sequence ID" value="NZ_CP033133.1"/>
</dbReference>
<dbReference type="InterPro" id="IPR002725">
    <property type="entry name" value="YgjP-like_metallopeptidase"/>
</dbReference>
<protein>
    <submittedName>
        <fullName evidence="2">M48 family peptidase</fullName>
    </submittedName>
</protein>
<sequence>MNTLPEKKLSIFYGAEVIDFEVFESPNRTQKILIKVYADCRVVVSTPLNTDDQTIIEAVKQRSRWIYKQLREFREQSRFITPRKYKSGESHFYLGKQYQLKVIHDDTKPKGVKLLRGRLEVNTLDMGLESIKSYLNEWYRTRAKVIFEARLQHILEQALWVENYPDIRLMTMRTQWGNCSPSGVLTLNPHLVKAPTICIDYVILHELCHLVEHNHSERFYQLLNQVMPDWAKIKNQLDMMANKLIN</sequence>
<name>A0A3G2T7G4_9GAMM</name>
<reference evidence="2 3" key="1">
    <citation type="submission" date="2018-10" db="EMBL/GenBank/DDBJ databases">
        <title>The complete genome of Acinetobacter wuhouensis strain WCHAW010062.</title>
        <authorList>
            <person name="Hu Y."/>
            <person name="Long H."/>
            <person name="Feng Y."/>
            <person name="Zong Z."/>
        </authorList>
    </citation>
    <scope>NUCLEOTIDE SEQUENCE [LARGE SCALE GENOMIC DNA]</scope>
    <source>
        <strain evidence="2 3">WCHAW010062</strain>
    </source>
</reference>
<dbReference type="CDD" id="cd07344">
    <property type="entry name" value="M48_yhfN_like"/>
    <property type="match status" value="1"/>
</dbReference>
<dbReference type="PANTHER" id="PTHR30399:SF1">
    <property type="entry name" value="UTP PYROPHOSPHATASE"/>
    <property type="match status" value="1"/>
</dbReference>
<feature type="domain" description="YgjP-like metallopeptidase" evidence="1">
    <location>
        <begin position="31"/>
        <end position="238"/>
    </location>
</feature>
<dbReference type="AlphaFoldDB" id="A0A3G2T7G4"/>
<dbReference type="Gene3D" id="3.30.2010.10">
    <property type="entry name" value="Metalloproteases ('zincins'), catalytic domain"/>
    <property type="match status" value="1"/>
</dbReference>
<dbReference type="EMBL" id="CP033133">
    <property type="protein sequence ID" value="AYO55945.1"/>
    <property type="molecule type" value="Genomic_DNA"/>
</dbReference>
<evidence type="ECO:0000259" key="1">
    <source>
        <dbReference type="Pfam" id="PF01863"/>
    </source>
</evidence>
<dbReference type="InterPro" id="IPR053136">
    <property type="entry name" value="UTP_pyrophosphatase-like"/>
</dbReference>
<organism evidence="2 3">
    <name type="scientific">Acinetobacter wuhouensis</name>
    <dbReference type="NCBI Taxonomy" id="1879050"/>
    <lineage>
        <taxon>Bacteria</taxon>
        <taxon>Pseudomonadati</taxon>
        <taxon>Pseudomonadota</taxon>
        <taxon>Gammaproteobacteria</taxon>
        <taxon>Moraxellales</taxon>
        <taxon>Moraxellaceae</taxon>
        <taxon>Acinetobacter</taxon>
    </lineage>
</organism>
<proteinExistence type="predicted"/>
<dbReference type="Proteomes" id="UP000279962">
    <property type="component" value="Chromosome"/>
</dbReference>